<feature type="transmembrane region" description="Helical" evidence="1">
    <location>
        <begin position="41"/>
        <end position="63"/>
    </location>
</feature>
<evidence type="ECO:0000313" key="3">
    <source>
        <dbReference type="Proteomes" id="UP001569151"/>
    </source>
</evidence>
<dbReference type="RefSeq" id="WP_371718921.1">
    <property type="nucleotide sequence ID" value="NZ_JBGOOF010000015.1"/>
</dbReference>
<organism evidence="2 3">
    <name type="scientific">Vibrio bivalvicida</name>
    <dbReference type="NCBI Taxonomy" id="1276888"/>
    <lineage>
        <taxon>Bacteria</taxon>
        <taxon>Pseudomonadati</taxon>
        <taxon>Pseudomonadota</taxon>
        <taxon>Gammaproteobacteria</taxon>
        <taxon>Vibrionales</taxon>
        <taxon>Vibrionaceae</taxon>
        <taxon>Vibrio</taxon>
        <taxon>Vibrio oreintalis group</taxon>
    </lineage>
</organism>
<gene>
    <name evidence="2" type="ORF">ACED39_10765</name>
</gene>
<comment type="caution">
    <text evidence="2">The sequence shown here is derived from an EMBL/GenBank/DDBJ whole genome shotgun (WGS) entry which is preliminary data.</text>
</comment>
<feature type="transmembrane region" description="Helical" evidence="1">
    <location>
        <begin position="88"/>
        <end position="109"/>
    </location>
</feature>
<protein>
    <submittedName>
        <fullName evidence="2">Uncharacterized protein</fullName>
    </submittedName>
</protein>
<name>A0ABV4MI51_9VIBR</name>
<accession>A0ABV4MI51</accession>
<sequence>MFSFIENDTVLSLTIAALSLWKVYSGAMIAAVNSMSYLDMLAANLITSSASAYLGWQLSGVTLKRLNKNSKPRFNPKLKKLIRLWKKYGQLITAFLAPVLIGIPVYSALSRHLSGNKTVSLGLILISIVFWVNAIYFITLHLGAEIFM</sequence>
<dbReference type="Proteomes" id="UP001569151">
    <property type="component" value="Unassembled WGS sequence"/>
</dbReference>
<keyword evidence="1" id="KW-0472">Membrane</keyword>
<feature type="transmembrane region" description="Helical" evidence="1">
    <location>
        <begin position="121"/>
        <end position="144"/>
    </location>
</feature>
<keyword evidence="1" id="KW-1133">Transmembrane helix</keyword>
<keyword evidence="1" id="KW-0812">Transmembrane</keyword>
<evidence type="ECO:0000313" key="2">
    <source>
        <dbReference type="EMBL" id="MEZ8209261.1"/>
    </source>
</evidence>
<keyword evidence="3" id="KW-1185">Reference proteome</keyword>
<dbReference type="EMBL" id="JBGOOS010000013">
    <property type="protein sequence ID" value="MEZ8209261.1"/>
    <property type="molecule type" value="Genomic_DNA"/>
</dbReference>
<proteinExistence type="predicted"/>
<evidence type="ECO:0000256" key="1">
    <source>
        <dbReference type="SAM" id="Phobius"/>
    </source>
</evidence>
<reference evidence="2 3" key="1">
    <citation type="submission" date="2024-06" db="EMBL/GenBank/DDBJ databases">
        <authorList>
            <person name="Steensen K."/>
            <person name="Seneca J."/>
            <person name="Bartlau N."/>
            <person name="Yu A.X."/>
            <person name="Polz M.F."/>
        </authorList>
    </citation>
    <scope>NUCLEOTIDE SEQUENCE [LARGE SCALE GENOMIC DNA]</scope>
    <source>
        <strain evidence="2 3">1F146</strain>
    </source>
</reference>